<dbReference type="WBParaSite" id="nRc.2.0.1.t19369-RA">
    <property type="protein sequence ID" value="nRc.2.0.1.t19369-RA"/>
    <property type="gene ID" value="nRc.2.0.1.g19369"/>
</dbReference>
<dbReference type="InterPro" id="IPR015943">
    <property type="entry name" value="WD40/YVTN_repeat-like_dom_sf"/>
</dbReference>
<name>A0A915IZV5_ROMCU</name>
<evidence type="ECO:0000313" key="1">
    <source>
        <dbReference type="Proteomes" id="UP000887565"/>
    </source>
</evidence>
<dbReference type="InterPro" id="IPR037593">
    <property type="entry name" value="MIOS/Sea4"/>
</dbReference>
<dbReference type="InterPro" id="IPR036322">
    <property type="entry name" value="WD40_repeat_dom_sf"/>
</dbReference>
<proteinExistence type="predicted"/>
<dbReference type="GO" id="GO:0005737">
    <property type="term" value="C:cytoplasm"/>
    <property type="evidence" value="ECO:0007669"/>
    <property type="project" value="TreeGrafter"/>
</dbReference>
<organism evidence="1 2">
    <name type="scientific">Romanomermis culicivorax</name>
    <name type="common">Nematode worm</name>
    <dbReference type="NCBI Taxonomy" id="13658"/>
    <lineage>
        <taxon>Eukaryota</taxon>
        <taxon>Metazoa</taxon>
        <taxon>Ecdysozoa</taxon>
        <taxon>Nematoda</taxon>
        <taxon>Enoplea</taxon>
        <taxon>Dorylaimia</taxon>
        <taxon>Mermithida</taxon>
        <taxon>Mermithoidea</taxon>
        <taxon>Mermithidae</taxon>
        <taxon>Romanomermis</taxon>
    </lineage>
</organism>
<dbReference type="Proteomes" id="UP000887565">
    <property type="component" value="Unplaced"/>
</dbReference>
<accession>A0A915IZV5</accession>
<dbReference type="GO" id="GO:1904263">
    <property type="term" value="P:positive regulation of TORC1 signaling"/>
    <property type="evidence" value="ECO:0007669"/>
    <property type="project" value="TreeGrafter"/>
</dbReference>
<reference evidence="2" key="1">
    <citation type="submission" date="2022-11" db="UniProtKB">
        <authorList>
            <consortium name="WormBaseParasite"/>
        </authorList>
    </citation>
    <scope>IDENTIFICATION</scope>
</reference>
<keyword evidence="1" id="KW-1185">Reference proteome</keyword>
<dbReference type="GO" id="GO:0034198">
    <property type="term" value="P:cellular response to amino acid starvation"/>
    <property type="evidence" value="ECO:0007669"/>
    <property type="project" value="TreeGrafter"/>
</dbReference>
<dbReference type="PANTHER" id="PTHR16453">
    <property type="entry name" value="WD40 DOMAIN-CONTAINING PROTEIN MIO FAMILY MEMBER"/>
    <property type="match status" value="1"/>
</dbReference>
<dbReference type="SUPFAM" id="SSF50978">
    <property type="entry name" value="WD40 repeat-like"/>
    <property type="match status" value="1"/>
</dbReference>
<dbReference type="Gene3D" id="2.130.10.10">
    <property type="entry name" value="YVTN repeat-like/Quinoprotein amine dehydrogenase"/>
    <property type="match status" value="1"/>
</dbReference>
<dbReference type="AlphaFoldDB" id="A0A915IZV5"/>
<dbReference type="PANTHER" id="PTHR16453:SF9">
    <property type="entry name" value="GATOR COMPLEX PROTEIN MIOS"/>
    <property type="match status" value="1"/>
</dbReference>
<sequence length="142" mass="16289">MMKMTPSSSIYLAATTAFRLLNAWTQRTIERPGFLTGISASEDDIDALNGRDLTPKYCRPCLCLARNKLQTNFFAFGLEKNRADNSVFIYDMENMGENNFNKRVYELESCYSLAWMKQNHRLLAASLSNKCIKIYDLSNFAK</sequence>
<evidence type="ECO:0000313" key="2">
    <source>
        <dbReference type="WBParaSite" id="nRc.2.0.1.t19369-RA"/>
    </source>
</evidence>
<protein>
    <submittedName>
        <fullName evidence="2">Uncharacterized protein</fullName>
    </submittedName>
</protein>
<dbReference type="Pfam" id="PF21720">
    <property type="entry name" value="MIOS_WD40"/>
    <property type="match status" value="1"/>
</dbReference>